<keyword evidence="1" id="KW-0175">Coiled coil</keyword>
<evidence type="ECO:0000313" key="2">
    <source>
        <dbReference type="EMBL" id="TMN23068.1"/>
    </source>
</evidence>
<dbReference type="RefSeq" id="WP_138603960.1">
    <property type="nucleotide sequence ID" value="NZ_VCIA01000001.1"/>
</dbReference>
<protein>
    <submittedName>
        <fullName evidence="2">Uncharacterized protein</fullName>
    </submittedName>
</protein>
<dbReference type="EMBL" id="VCIA01000001">
    <property type="protein sequence ID" value="TMN23068.1"/>
    <property type="molecule type" value="Genomic_DNA"/>
</dbReference>
<proteinExistence type="predicted"/>
<organism evidence="2 3">
    <name type="scientific">Lentibacillus cibarius</name>
    <dbReference type="NCBI Taxonomy" id="2583219"/>
    <lineage>
        <taxon>Bacteria</taxon>
        <taxon>Bacillati</taxon>
        <taxon>Bacillota</taxon>
        <taxon>Bacilli</taxon>
        <taxon>Bacillales</taxon>
        <taxon>Bacillaceae</taxon>
        <taxon>Lentibacillus</taxon>
    </lineage>
</organism>
<evidence type="ECO:0000313" key="3">
    <source>
        <dbReference type="Proteomes" id="UP000306980"/>
    </source>
</evidence>
<dbReference type="AlphaFoldDB" id="A0A5S3QN33"/>
<comment type="caution">
    <text evidence="2">The sequence shown here is derived from an EMBL/GenBank/DDBJ whole genome shotgun (WGS) entry which is preliminary data.</text>
</comment>
<dbReference type="InterPro" id="IPR019673">
    <property type="entry name" value="Spore_germination_GerPC"/>
</dbReference>
<feature type="coiled-coil region" evidence="1">
    <location>
        <begin position="22"/>
        <end position="57"/>
    </location>
</feature>
<gene>
    <name evidence="2" type="ORF">FFL34_13965</name>
</gene>
<name>A0A5S3QN33_9BACI</name>
<evidence type="ECO:0000256" key="1">
    <source>
        <dbReference type="SAM" id="Coils"/>
    </source>
</evidence>
<accession>A0A5S3QN33</accession>
<dbReference type="OrthoDB" id="2991331at2"/>
<sequence>MNNWNDYIYYLHQRIDEQDQFIRSLESRMQVIENDNNQKKEQTVEKVEYNFDQLKIEKLDGTLHIGLSPNDLKDIEDLSVPDSGKSSLKRQLLTELNGYLNNNGEQLIREMAAQYQIAPDTIDPAVLTEDIAKQLPDRIAFYEEEAKRNQRNLHEEETKTYIADQIKQEIRHSLSKYMEGDDNR</sequence>
<dbReference type="Proteomes" id="UP000306980">
    <property type="component" value="Unassembled WGS sequence"/>
</dbReference>
<dbReference type="Pfam" id="PF10737">
    <property type="entry name" value="GerPC"/>
    <property type="match status" value="1"/>
</dbReference>
<reference evidence="2 3" key="1">
    <citation type="submission" date="2019-05" db="EMBL/GenBank/DDBJ databases">
        <title>Genomic analysis of Lentibacillus sp. NKC220-2.</title>
        <authorList>
            <person name="Oh Y.J."/>
        </authorList>
    </citation>
    <scope>NUCLEOTIDE SEQUENCE [LARGE SCALE GENOMIC DNA]</scope>
    <source>
        <strain evidence="2 3">NKC220-2</strain>
    </source>
</reference>